<protein>
    <submittedName>
        <fullName evidence="2">Uncharacterized protein</fullName>
    </submittedName>
</protein>
<gene>
    <name evidence="2" type="ORF">K6T82_01030</name>
</gene>
<dbReference type="EMBL" id="JAINUY010000001">
    <property type="protein sequence ID" value="MBZ4033331.1"/>
    <property type="molecule type" value="Genomic_DNA"/>
</dbReference>
<sequence>MKKLILMIICFLVLSCKKQDLDQDKSFPNKENEALKKKNDSLKRKLEIAEEAIVILQHRNIWYDAENDNPNFKNKGIKDPEEFIITELKKRPELIPMKATLGGEMSFGAVQLLGSKYLIAFYEDGHIEGKSIYSYKLNDSGKVEFKLVASEEN</sequence>
<dbReference type="PROSITE" id="PS51257">
    <property type="entry name" value="PROKAR_LIPOPROTEIN"/>
    <property type="match status" value="1"/>
</dbReference>
<evidence type="ECO:0000256" key="1">
    <source>
        <dbReference type="SAM" id="Coils"/>
    </source>
</evidence>
<dbReference type="RefSeq" id="WP_223704164.1">
    <property type="nucleotide sequence ID" value="NZ_JAINUY010000001.1"/>
</dbReference>
<keyword evidence="3" id="KW-1185">Reference proteome</keyword>
<organism evidence="2 3">
    <name type="scientific">Flavobacterium potami</name>
    <dbReference type="NCBI Taxonomy" id="2872310"/>
    <lineage>
        <taxon>Bacteria</taxon>
        <taxon>Pseudomonadati</taxon>
        <taxon>Bacteroidota</taxon>
        <taxon>Flavobacteriia</taxon>
        <taxon>Flavobacteriales</taxon>
        <taxon>Flavobacteriaceae</taxon>
        <taxon>Flavobacterium</taxon>
    </lineage>
</organism>
<evidence type="ECO:0000313" key="3">
    <source>
        <dbReference type="Proteomes" id="UP001139366"/>
    </source>
</evidence>
<name>A0A9X1H734_9FLAO</name>
<feature type="coiled-coil region" evidence="1">
    <location>
        <begin position="32"/>
        <end position="59"/>
    </location>
</feature>
<comment type="caution">
    <text evidence="2">The sequence shown here is derived from an EMBL/GenBank/DDBJ whole genome shotgun (WGS) entry which is preliminary data.</text>
</comment>
<proteinExistence type="predicted"/>
<keyword evidence="1" id="KW-0175">Coiled coil</keyword>
<dbReference type="Proteomes" id="UP001139366">
    <property type="component" value="Unassembled WGS sequence"/>
</dbReference>
<dbReference type="AlphaFoldDB" id="A0A9X1H734"/>
<evidence type="ECO:0000313" key="2">
    <source>
        <dbReference type="EMBL" id="MBZ4033331.1"/>
    </source>
</evidence>
<accession>A0A9X1H734</accession>
<reference evidence="2 3" key="1">
    <citation type="journal article" date="2023" name="Antonie Van Leeuwenhoek">
        <title>Flavobacterium potami sp. nov., a multi-metal resistance genes harbouring bacterium isolated from shallow river silt.</title>
        <authorList>
            <person name="Li S."/>
            <person name="Mao S."/>
            <person name="Mu W."/>
            <person name="Guo B."/>
            <person name="Li C."/>
            <person name="Zhu Q."/>
            <person name="Hou X."/>
            <person name="Zhao Y."/>
            <person name="Wei S."/>
            <person name="Liu H."/>
            <person name="Liu A."/>
        </authorList>
    </citation>
    <scope>NUCLEOTIDE SEQUENCE [LARGE SCALE GENOMIC DNA]</scope>
    <source>
        <strain evidence="2 3">17A</strain>
    </source>
</reference>